<dbReference type="PRINTS" id="PR00081">
    <property type="entry name" value="GDHRDH"/>
</dbReference>
<dbReference type="GO" id="GO:0016491">
    <property type="term" value="F:oxidoreductase activity"/>
    <property type="evidence" value="ECO:0007669"/>
    <property type="project" value="UniProtKB-KW"/>
</dbReference>
<dbReference type="InterPro" id="IPR051122">
    <property type="entry name" value="SDR_DHRS6-like"/>
</dbReference>
<keyword evidence="2" id="KW-0560">Oxidoreductase</keyword>
<evidence type="ECO:0000256" key="3">
    <source>
        <dbReference type="SAM" id="MobiDB-lite"/>
    </source>
</evidence>
<dbReference type="EMBL" id="JRKI01000024">
    <property type="protein sequence ID" value="KIZ17190.1"/>
    <property type="molecule type" value="Genomic_DNA"/>
</dbReference>
<dbReference type="PANTHER" id="PTHR43477:SF1">
    <property type="entry name" value="DIHYDROANTICAPSIN 7-DEHYDROGENASE"/>
    <property type="match status" value="1"/>
</dbReference>
<comment type="caution">
    <text evidence="4">The sequence shown here is derived from an EMBL/GenBank/DDBJ whole genome shotgun (WGS) entry which is preliminary data.</text>
</comment>
<dbReference type="PROSITE" id="PS00061">
    <property type="entry name" value="ADH_SHORT"/>
    <property type="match status" value="1"/>
</dbReference>
<proteinExistence type="inferred from homology"/>
<protein>
    <submittedName>
        <fullName evidence="4">Short-chain dehydrogenase</fullName>
    </submittedName>
</protein>
<dbReference type="AlphaFoldDB" id="A0A0D7CMX7"/>
<evidence type="ECO:0000256" key="1">
    <source>
        <dbReference type="ARBA" id="ARBA00006484"/>
    </source>
</evidence>
<keyword evidence="5" id="KW-1185">Reference proteome</keyword>
<dbReference type="PANTHER" id="PTHR43477">
    <property type="entry name" value="DIHYDROANTICAPSIN 7-DEHYDROGENASE"/>
    <property type="match status" value="1"/>
</dbReference>
<dbReference type="CDD" id="cd05233">
    <property type="entry name" value="SDR_c"/>
    <property type="match status" value="1"/>
</dbReference>
<dbReference type="Gene3D" id="3.40.50.720">
    <property type="entry name" value="NAD(P)-binding Rossmann-like Domain"/>
    <property type="match status" value="1"/>
</dbReference>
<gene>
    <name evidence="4" type="ORF">SNA_15455</name>
</gene>
<evidence type="ECO:0000313" key="4">
    <source>
        <dbReference type="EMBL" id="KIZ17190.1"/>
    </source>
</evidence>
<evidence type="ECO:0000313" key="5">
    <source>
        <dbReference type="Proteomes" id="UP000032458"/>
    </source>
</evidence>
<dbReference type="InterPro" id="IPR020904">
    <property type="entry name" value="Sc_DH/Rdtase_CS"/>
</dbReference>
<sequence>MTNTAHSDRHDSRRAAVQGQDEEATEMGTSTGGQGPLDGAVIAVAGAAGPAGRATLLRLAEAGAVVVGSDADPERLAEAVDAARYAHGGATVIGDTVDLLDLDQTREWADRTEKEFGRIDGLIHLVGGWRGSSTFAETNLTDWDTLHKLLIRTVQHTSLAFNDALERSGNGRFLLISAAGASKPTAGNAAYAASKAAAEAWTLAMADGFRKAGGEEGPRAAAAILIVKALVNDQMRAERPNAKFAGFTDVTELAEAIAGVWGRPAQEVNGQRLWLTPKQ</sequence>
<dbReference type="PATRIC" id="fig|1240678.4.peg.3241"/>
<comment type="similarity">
    <text evidence="1">Belongs to the short-chain dehydrogenases/reductases (SDR) family.</text>
</comment>
<reference evidence="4 5" key="1">
    <citation type="submission" date="2014-09" db="EMBL/GenBank/DDBJ databases">
        <title>Draft genome sequence of Streptomyces natalensis ATCC 27448, producer of the antifungal pimaricin.</title>
        <authorList>
            <person name="Mendes M.V."/>
            <person name="Beites T."/>
            <person name="Pires S."/>
            <person name="Santos C.L."/>
            <person name="Moradas-Ferreira P."/>
        </authorList>
    </citation>
    <scope>NUCLEOTIDE SEQUENCE [LARGE SCALE GENOMIC DNA]</scope>
    <source>
        <strain evidence="4 5">ATCC 27448</strain>
    </source>
</reference>
<feature type="compositionally biased region" description="Basic and acidic residues" evidence="3">
    <location>
        <begin position="1"/>
        <end position="14"/>
    </location>
</feature>
<dbReference type="InterPro" id="IPR036291">
    <property type="entry name" value="NAD(P)-bd_dom_sf"/>
</dbReference>
<dbReference type="InterPro" id="IPR002347">
    <property type="entry name" value="SDR_fam"/>
</dbReference>
<dbReference type="Pfam" id="PF00106">
    <property type="entry name" value="adh_short"/>
    <property type="match status" value="1"/>
</dbReference>
<dbReference type="SUPFAM" id="SSF51735">
    <property type="entry name" value="NAD(P)-binding Rossmann-fold domains"/>
    <property type="match status" value="1"/>
</dbReference>
<dbReference type="Proteomes" id="UP000032458">
    <property type="component" value="Unassembled WGS sequence"/>
</dbReference>
<organism evidence="4 5">
    <name type="scientific">Streptomyces natalensis ATCC 27448</name>
    <dbReference type="NCBI Taxonomy" id="1240678"/>
    <lineage>
        <taxon>Bacteria</taxon>
        <taxon>Bacillati</taxon>
        <taxon>Actinomycetota</taxon>
        <taxon>Actinomycetes</taxon>
        <taxon>Kitasatosporales</taxon>
        <taxon>Streptomycetaceae</taxon>
        <taxon>Streptomyces</taxon>
    </lineage>
</organism>
<evidence type="ECO:0000256" key="2">
    <source>
        <dbReference type="ARBA" id="ARBA00023002"/>
    </source>
</evidence>
<feature type="region of interest" description="Disordered" evidence="3">
    <location>
        <begin position="1"/>
        <end position="35"/>
    </location>
</feature>
<name>A0A0D7CMX7_9ACTN</name>
<accession>A0A0D7CMX7</accession>